<dbReference type="EMBL" id="JAPWTJ010000305">
    <property type="protein sequence ID" value="KAJ8979878.1"/>
    <property type="molecule type" value="Genomic_DNA"/>
</dbReference>
<dbReference type="InterPro" id="IPR007811">
    <property type="entry name" value="RPC4"/>
</dbReference>
<proteinExistence type="predicted"/>
<organism evidence="6 7">
    <name type="scientific">Molorchus minor</name>
    <dbReference type="NCBI Taxonomy" id="1323400"/>
    <lineage>
        <taxon>Eukaryota</taxon>
        <taxon>Metazoa</taxon>
        <taxon>Ecdysozoa</taxon>
        <taxon>Arthropoda</taxon>
        <taxon>Hexapoda</taxon>
        <taxon>Insecta</taxon>
        <taxon>Pterygota</taxon>
        <taxon>Neoptera</taxon>
        <taxon>Endopterygota</taxon>
        <taxon>Coleoptera</taxon>
        <taxon>Polyphaga</taxon>
        <taxon>Cucujiformia</taxon>
        <taxon>Chrysomeloidea</taxon>
        <taxon>Cerambycidae</taxon>
        <taxon>Lamiinae</taxon>
        <taxon>Monochamini</taxon>
        <taxon>Molorchus</taxon>
    </lineage>
</organism>
<keyword evidence="2" id="KW-0240">DNA-directed RNA polymerase</keyword>
<feature type="region of interest" description="Disordered" evidence="5">
    <location>
        <begin position="60"/>
        <end position="83"/>
    </location>
</feature>
<evidence type="ECO:0000256" key="5">
    <source>
        <dbReference type="SAM" id="MobiDB-lite"/>
    </source>
</evidence>
<reference evidence="6" key="1">
    <citation type="journal article" date="2023" name="Insect Mol. Biol.">
        <title>Genome sequencing provides insights into the evolution of gene families encoding plant cell wall-degrading enzymes in longhorned beetles.</title>
        <authorList>
            <person name="Shin N.R."/>
            <person name="Okamura Y."/>
            <person name="Kirsch R."/>
            <person name="Pauchet Y."/>
        </authorList>
    </citation>
    <scope>NUCLEOTIDE SEQUENCE</scope>
    <source>
        <strain evidence="6">MMC_N1</strain>
    </source>
</reference>
<feature type="region of interest" description="Disordered" evidence="5">
    <location>
        <begin position="110"/>
        <end position="134"/>
    </location>
</feature>
<keyword evidence="7" id="KW-1185">Reference proteome</keyword>
<accession>A0ABQ9JNQ6</accession>
<dbReference type="Proteomes" id="UP001162164">
    <property type="component" value="Unassembled WGS sequence"/>
</dbReference>
<dbReference type="Pfam" id="PF05132">
    <property type="entry name" value="RNA_pol_Rpc4"/>
    <property type="match status" value="1"/>
</dbReference>
<comment type="subcellular location">
    <subcellularLocation>
        <location evidence="1">Nucleus</location>
    </subcellularLocation>
</comment>
<evidence type="ECO:0000256" key="3">
    <source>
        <dbReference type="ARBA" id="ARBA00023163"/>
    </source>
</evidence>
<evidence type="ECO:0000313" key="6">
    <source>
        <dbReference type="EMBL" id="KAJ8979878.1"/>
    </source>
</evidence>
<evidence type="ECO:0000313" key="7">
    <source>
        <dbReference type="Proteomes" id="UP001162164"/>
    </source>
</evidence>
<sequence length="324" mass="37588">MDKEKYNMQKFIKEEIPNGRLKSLKLPRDLNLGGIKQVKKSFVPNLNVVRNKDKTKEVIRKTEQKRKERVRQNKRNGPGERYVQSTGIFSEGTAGEPKRSYCSSEKWASSKENDSSSMTIPTFKRNSSEKENEESILDEILKQDEDSEDEKLPFKPITWNENVFKDNKVYVKQEISNDIKKEEAVIESTFKSLKLEQTLFSTLPKQYMYQESYNNHDPNLSIWRLPDSFAGKGLSEDPNCKKLFDYCLNDMTEGQIGKLIIRQSGHVEVYIGRIKYELLSTEFQSCMEELVALEVKENYEATAAVIGQIQDRLILNPNWESLTI</sequence>
<keyword evidence="4" id="KW-0539">Nucleus</keyword>
<comment type="caution">
    <text evidence="6">The sequence shown here is derived from an EMBL/GenBank/DDBJ whole genome shotgun (WGS) entry which is preliminary data.</text>
</comment>
<keyword evidence="3" id="KW-0804">Transcription</keyword>
<evidence type="ECO:0000256" key="1">
    <source>
        <dbReference type="ARBA" id="ARBA00004123"/>
    </source>
</evidence>
<evidence type="ECO:0000256" key="4">
    <source>
        <dbReference type="ARBA" id="ARBA00023242"/>
    </source>
</evidence>
<protein>
    <recommendedName>
        <fullName evidence="8">DNA-directed RNA polymerase III subunit RPC4</fullName>
    </recommendedName>
</protein>
<evidence type="ECO:0000256" key="2">
    <source>
        <dbReference type="ARBA" id="ARBA00022478"/>
    </source>
</evidence>
<evidence type="ECO:0008006" key="8">
    <source>
        <dbReference type="Google" id="ProtNLM"/>
    </source>
</evidence>
<gene>
    <name evidence="6" type="ORF">NQ317_017501</name>
</gene>
<dbReference type="PANTHER" id="PTHR13408">
    <property type="entry name" value="DNA-DIRECTED RNA POLYMERASE III"/>
    <property type="match status" value="1"/>
</dbReference>
<dbReference type="PANTHER" id="PTHR13408:SF0">
    <property type="entry name" value="DNA-DIRECTED RNA POLYMERASE III SUBUNIT RPC4"/>
    <property type="match status" value="1"/>
</dbReference>
<name>A0ABQ9JNQ6_9CUCU</name>